<dbReference type="InterPro" id="IPR001328">
    <property type="entry name" value="Pept_tRNA_hydro"/>
</dbReference>
<feature type="region of interest" description="Disordered" evidence="11">
    <location>
        <begin position="740"/>
        <end position="786"/>
    </location>
</feature>
<protein>
    <submittedName>
        <fullName evidence="13">Uncharacterized protein</fullName>
    </submittedName>
</protein>
<dbReference type="Gene3D" id="3.30.420.40">
    <property type="match status" value="3"/>
</dbReference>
<keyword evidence="6 12" id="KW-1133">Transmembrane helix</keyword>
<evidence type="ECO:0000256" key="10">
    <source>
        <dbReference type="RuleBase" id="RU000487"/>
    </source>
</evidence>
<feature type="compositionally biased region" description="Basic and acidic residues" evidence="11">
    <location>
        <begin position="1035"/>
        <end position="1046"/>
    </location>
</feature>
<dbReference type="PROSITE" id="PS01196">
    <property type="entry name" value="PEPT_TRNA_HYDROL_2"/>
    <property type="match status" value="1"/>
</dbReference>
<evidence type="ECO:0000256" key="2">
    <source>
        <dbReference type="ARBA" id="ARBA00007079"/>
    </source>
</evidence>
<reference evidence="13 14" key="1">
    <citation type="submission" date="2021-05" db="EMBL/GenBank/DDBJ databases">
        <title>Genome Assembly of Synthetic Allotetraploid Brassica napus Reveals Homoeologous Exchanges between Subgenomes.</title>
        <authorList>
            <person name="Davis J.T."/>
        </authorList>
    </citation>
    <scope>NUCLEOTIDE SEQUENCE [LARGE SCALE GENOMIC DNA]</scope>
    <source>
        <strain evidence="14">cv. Da-Ae</strain>
        <tissue evidence="13">Seedling</tissue>
    </source>
</reference>
<comment type="similarity">
    <text evidence="2">Belongs to the aromatic acid exporter (TC 2.A.85) family.</text>
</comment>
<feature type="transmembrane region" description="Helical" evidence="12">
    <location>
        <begin position="363"/>
        <end position="384"/>
    </location>
</feature>
<dbReference type="Pfam" id="PF11744">
    <property type="entry name" value="ALMT"/>
    <property type="match status" value="1"/>
</dbReference>
<comment type="similarity">
    <text evidence="10">Belongs to the actin family.</text>
</comment>
<dbReference type="InterPro" id="IPR048076">
    <property type="entry name" value="CRS2-like"/>
</dbReference>
<evidence type="ECO:0000256" key="5">
    <source>
        <dbReference type="ARBA" id="ARBA00022946"/>
    </source>
</evidence>
<keyword evidence="3" id="KW-0813">Transport</keyword>
<dbReference type="SUPFAM" id="SSF53067">
    <property type="entry name" value="Actin-like ATPase domain"/>
    <property type="match status" value="2"/>
</dbReference>
<dbReference type="Pfam" id="PF01195">
    <property type="entry name" value="Pept_tRNA_hydro"/>
    <property type="match status" value="1"/>
</dbReference>
<feature type="compositionally biased region" description="Low complexity" evidence="11">
    <location>
        <begin position="744"/>
        <end position="774"/>
    </location>
</feature>
<dbReference type="PANTHER" id="PTHR31086">
    <property type="entry name" value="ALUMINUM-ACTIVATED MALATE TRANSPORTER 10"/>
    <property type="match status" value="1"/>
</dbReference>
<evidence type="ECO:0000313" key="14">
    <source>
        <dbReference type="Proteomes" id="UP000824890"/>
    </source>
</evidence>
<evidence type="ECO:0000256" key="11">
    <source>
        <dbReference type="SAM" id="MobiDB-lite"/>
    </source>
</evidence>
<dbReference type="InterPro" id="IPR020966">
    <property type="entry name" value="ALMT"/>
</dbReference>
<evidence type="ECO:0000256" key="6">
    <source>
        <dbReference type="ARBA" id="ARBA00022989"/>
    </source>
</evidence>
<evidence type="ECO:0000256" key="8">
    <source>
        <dbReference type="ARBA" id="ARBA00023136"/>
    </source>
</evidence>
<feature type="transmembrane region" description="Helical" evidence="12">
    <location>
        <begin position="333"/>
        <end position="351"/>
    </location>
</feature>
<feature type="region of interest" description="Disordered" evidence="11">
    <location>
        <begin position="1024"/>
        <end position="1049"/>
    </location>
</feature>
<dbReference type="Gene3D" id="3.90.640.10">
    <property type="entry name" value="Actin, Chain A, domain 4"/>
    <property type="match status" value="1"/>
</dbReference>
<dbReference type="SMART" id="SM00268">
    <property type="entry name" value="ACTIN"/>
    <property type="match status" value="1"/>
</dbReference>
<accession>A0ABQ7ZC22</accession>
<organism evidence="13 14">
    <name type="scientific">Brassica napus</name>
    <name type="common">Rape</name>
    <dbReference type="NCBI Taxonomy" id="3708"/>
    <lineage>
        <taxon>Eukaryota</taxon>
        <taxon>Viridiplantae</taxon>
        <taxon>Streptophyta</taxon>
        <taxon>Embryophyta</taxon>
        <taxon>Tracheophyta</taxon>
        <taxon>Spermatophyta</taxon>
        <taxon>Magnoliopsida</taxon>
        <taxon>eudicotyledons</taxon>
        <taxon>Gunneridae</taxon>
        <taxon>Pentapetalae</taxon>
        <taxon>rosids</taxon>
        <taxon>malvids</taxon>
        <taxon>Brassicales</taxon>
        <taxon>Brassicaceae</taxon>
        <taxon>Brassiceae</taxon>
        <taxon>Brassica</taxon>
    </lineage>
</organism>
<evidence type="ECO:0000256" key="1">
    <source>
        <dbReference type="ARBA" id="ARBA00004141"/>
    </source>
</evidence>
<dbReference type="Pfam" id="PF00022">
    <property type="entry name" value="Actin"/>
    <property type="match status" value="1"/>
</dbReference>
<dbReference type="CDD" id="cd02406">
    <property type="entry name" value="CRS2"/>
    <property type="match status" value="1"/>
</dbReference>
<gene>
    <name evidence="13" type="ORF">HID58_065184</name>
</gene>
<feature type="transmembrane region" description="Helical" evidence="12">
    <location>
        <begin position="255"/>
        <end position="273"/>
    </location>
</feature>
<dbReference type="InterPro" id="IPR004000">
    <property type="entry name" value="Actin"/>
</dbReference>
<evidence type="ECO:0000256" key="7">
    <source>
        <dbReference type="ARBA" id="ARBA00023065"/>
    </source>
</evidence>
<evidence type="ECO:0000256" key="12">
    <source>
        <dbReference type="SAM" id="Phobius"/>
    </source>
</evidence>
<dbReference type="Proteomes" id="UP000824890">
    <property type="component" value="Unassembled WGS sequence"/>
</dbReference>
<dbReference type="EMBL" id="JAGKQM010000015">
    <property type="protein sequence ID" value="KAH0877790.1"/>
    <property type="molecule type" value="Genomic_DNA"/>
</dbReference>
<proteinExistence type="inferred from homology"/>
<dbReference type="SUPFAM" id="SSF53178">
    <property type="entry name" value="Peptidyl-tRNA hydrolase-like"/>
    <property type="match status" value="1"/>
</dbReference>
<dbReference type="HAMAP" id="MF_00083">
    <property type="entry name" value="Pept_tRNA_hydro_bact"/>
    <property type="match status" value="1"/>
</dbReference>
<dbReference type="InterPro" id="IPR043129">
    <property type="entry name" value="ATPase_NBD"/>
</dbReference>
<feature type="transmembrane region" description="Helical" evidence="12">
    <location>
        <begin position="224"/>
        <end position="243"/>
    </location>
</feature>
<keyword evidence="9" id="KW-0407">Ion channel</keyword>
<evidence type="ECO:0000256" key="3">
    <source>
        <dbReference type="ARBA" id="ARBA00022448"/>
    </source>
</evidence>
<dbReference type="NCBIfam" id="TIGR00447">
    <property type="entry name" value="pth"/>
    <property type="match status" value="1"/>
</dbReference>
<keyword evidence="7" id="KW-0406">Ion transport</keyword>
<keyword evidence="4 12" id="KW-0812">Transmembrane</keyword>
<sequence length="1417" mass="156595">MSSFSTRVDLQVSCEIVDGNGILHPLKPLTPTATTGGFTNLRSKQMNWLERYKAGAVAARGDRGRSVVGCRSGSGCCSMAERGTGQIPARMGHMEPELAEEKHKKLEDSDLEQDLVGGRLEPRKLRQITNQKMAAPKLESFRRGSMFDVSFRRSSMFDGSFRQSIKDRLLPHPTRDSFYPGEDKTPVRCCSYRYFSDKITGFVTKSQDVFVTAWEMGTSDPRKIIFSAKMGLALTLVSILVFFKLPGSELSNHYLWAILTIVVVFEFSIGATFSKGCNRGLGTLSAGALALGMAEISALTGQWAEVFNSVSIFVVAFFGTYAKLYPTMKPYEYGFRVFLLTYCYVIVSGYRTGEFMETAVSRFLMIALGGGIGLLVNTCIYPIWAGDDLHNLIAKNFVNVATSLEGCVNAYLNCVAYDTIPSKMLVYEAVTDDPVYSGYRSAVQSTSQEDTLMGFASWEPPHGPYRSFRYPWKAYVKVGGALRHCAFMVMALHGCILSEIQAAEDKRSVFRNELQRVGVEGAKVLRSIGEKLKMMERLNPIEDILHEIHQAAEELQSKIDKKSYLLVNAETWEIGNRSKDLTDDLKNLDEDVSRILAHKSQSEATIRPPKNWDVVTTTSKNPNPATLATIQSQQSRTGIQVQPSWPSRISLTPGSMLIAPGDDEAAKMYRSASALSLATFASLLIEFVARLENLVNAYDELLGLPSGHRCALFFRSPPALSSSFSTTPCRKLARGIRGSGGLMSQSSSSSQSFSSLSNSFSSQSESELPQVQLPSPKPKSPPPQLPWLIVGLGNPGKKYQGTRHNVGFEMVDALAEAEGISMNTVNFKALFGKGVIGNIPIMLAKPQTFMNASGESVGQIVSFYKIPLKQVLVIYDDLDLPFGKLRLLPKGGHGGHNGMRSIIDRLKGSRDFPRLRIGIGRPPGKMDTANYVLRQFNKQEQEELDYTFQTGLEAIRIMLLEGFNKSATFVNTQKSMQQLNEVSAIVVDLGSHTCKAGYAGEDAPKAVFPSVVGAVDGVEAMDVDADSAKNNSNSEDSKTNESDKEKGKRKLYVGSQALNYRRDHMEILSPIKDGIVSDWDLVDNIWEHAFRGCLMIDPKEHPMLLAEPPLNTQQQREKAAELMFEKYKVPALFMAKNPVLTSFATGRATSLVVDCGGGSTTISPVHEGYVLQKAVVSAPIGGEFLTDCLLKSLESKGIKIRPRYSFKRKEVRPGEFQVEDVGVPDTTDSYKLFCQRMIVGDIKDSICRVPDTPYDDKSYANIPTTSYELPDGQTLEIGADRFKIPDVMFNPSIVQTIPGMEKYGDMIPTVRGLPHMVMESINKCDVDIRRELYSSILLAGGTSSMQQLKERLEKDLIEESPHSARVKVLASGNTTERRFSVWIGGSILASLGSFQQMWFSKSEYEEHGASYIQRKCP</sequence>
<keyword evidence="5" id="KW-0809">Transit peptide</keyword>
<dbReference type="InterPro" id="IPR018171">
    <property type="entry name" value="Pept_tRNA_hydro_CS"/>
</dbReference>
<name>A0ABQ7ZC22_BRANA</name>
<dbReference type="CDD" id="cd13395">
    <property type="entry name" value="ASKHA_NBD_Arp4_ACTL6-like"/>
    <property type="match status" value="1"/>
</dbReference>
<keyword evidence="14" id="KW-1185">Reference proteome</keyword>
<comment type="caution">
    <text evidence="13">The sequence shown here is derived from an EMBL/GenBank/DDBJ whole genome shotgun (WGS) entry which is preliminary data.</text>
</comment>
<dbReference type="InterPro" id="IPR036416">
    <property type="entry name" value="Pept_tRNA_hydro_sf"/>
</dbReference>
<dbReference type="PROSITE" id="PS01195">
    <property type="entry name" value="PEPT_TRNA_HYDROL_1"/>
    <property type="match status" value="1"/>
</dbReference>
<dbReference type="Gene3D" id="3.40.50.1470">
    <property type="entry name" value="Peptidyl-tRNA hydrolase"/>
    <property type="match status" value="1"/>
</dbReference>
<feature type="compositionally biased region" description="Pro residues" evidence="11">
    <location>
        <begin position="775"/>
        <end position="785"/>
    </location>
</feature>
<evidence type="ECO:0000313" key="13">
    <source>
        <dbReference type="EMBL" id="KAH0877790.1"/>
    </source>
</evidence>
<evidence type="ECO:0000256" key="4">
    <source>
        <dbReference type="ARBA" id="ARBA00022692"/>
    </source>
</evidence>
<evidence type="ECO:0000256" key="9">
    <source>
        <dbReference type="ARBA" id="ARBA00023303"/>
    </source>
</evidence>
<keyword evidence="8 12" id="KW-0472">Membrane</keyword>
<feature type="transmembrane region" description="Helical" evidence="12">
    <location>
        <begin position="303"/>
        <end position="321"/>
    </location>
</feature>
<comment type="subcellular location">
    <subcellularLocation>
        <location evidence="1">Membrane</location>
        <topology evidence="1">Multi-pass membrane protein</topology>
    </subcellularLocation>
</comment>